<keyword evidence="7 9" id="KW-0862">Zinc</keyword>
<evidence type="ECO:0000259" key="11">
    <source>
        <dbReference type="Pfam" id="PF04389"/>
    </source>
</evidence>
<comment type="cofactor">
    <cofactor evidence="1">
        <name>Zn(2+)</name>
        <dbReference type="ChEBI" id="CHEBI:29105"/>
    </cofactor>
</comment>
<keyword evidence="2" id="KW-0031">Aminopeptidase</keyword>
<dbReference type="EMBL" id="KQ964566">
    <property type="protein sequence ID" value="KXN68645.1"/>
    <property type="molecule type" value="Genomic_DNA"/>
</dbReference>
<evidence type="ECO:0000256" key="7">
    <source>
        <dbReference type="ARBA" id="ARBA00022833"/>
    </source>
</evidence>
<dbReference type="GO" id="GO:0008235">
    <property type="term" value="F:metalloexopeptidase activity"/>
    <property type="evidence" value="ECO:0007669"/>
    <property type="project" value="InterPro"/>
</dbReference>
<evidence type="ECO:0000313" key="12">
    <source>
        <dbReference type="EMBL" id="KXN68645.1"/>
    </source>
</evidence>
<dbReference type="PANTHER" id="PTHR12147:SF56">
    <property type="entry name" value="AMINOPEPTIDASE YDR415C-RELATED"/>
    <property type="match status" value="1"/>
</dbReference>
<evidence type="ECO:0000256" key="9">
    <source>
        <dbReference type="RuleBase" id="RU361240"/>
    </source>
</evidence>
<dbReference type="GO" id="GO:0004177">
    <property type="term" value="F:aminopeptidase activity"/>
    <property type="evidence" value="ECO:0007669"/>
    <property type="project" value="UniProtKB-KW"/>
</dbReference>
<dbReference type="GO" id="GO:0006508">
    <property type="term" value="P:proteolysis"/>
    <property type="evidence" value="ECO:0007669"/>
    <property type="project" value="UniProtKB-KW"/>
</dbReference>
<keyword evidence="3 9" id="KW-0645">Protease</keyword>
<dbReference type="SUPFAM" id="SSF53187">
    <property type="entry name" value="Zn-dependent exopeptidases"/>
    <property type="match status" value="1"/>
</dbReference>
<comment type="similarity">
    <text evidence="8">Belongs to the peptidase M28 family. M28E subfamily.</text>
</comment>
<reference evidence="12 13" key="1">
    <citation type="journal article" date="2015" name="Genome Biol. Evol.">
        <title>Phylogenomic analyses indicate that early fungi evolved digesting cell walls of algal ancestors of land plants.</title>
        <authorList>
            <person name="Chang Y."/>
            <person name="Wang S."/>
            <person name="Sekimoto S."/>
            <person name="Aerts A.L."/>
            <person name="Choi C."/>
            <person name="Clum A."/>
            <person name="LaButti K.M."/>
            <person name="Lindquist E.A."/>
            <person name="Yee Ngan C."/>
            <person name="Ohm R.A."/>
            <person name="Salamov A.A."/>
            <person name="Grigoriev I.V."/>
            <person name="Spatafora J.W."/>
            <person name="Berbee M.L."/>
        </authorList>
    </citation>
    <scope>NUCLEOTIDE SEQUENCE [LARGE SCALE GENOMIC DNA]</scope>
    <source>
        <strain evidence="12 13">NRRL 28638</strain>
    </source>
</reference>
<evidence type="ECO:0000256" key="2">
    <source>
        <dbReference type="ARBA" id="ARBA00022438"/>
    </source>
</evidence>
<evidence type="ECO:0000313" key="13">
    <source>
        <dbReference type="Proteomes" id="UP000070444"/>
    </source>
</evidence>
<keyword evidence="4 9" id="KW-0479">Metal-binding</keyword>
<dbReference type="PANTHER" id="PTHR12147">
    <property type="entry name" value="METALLOPEPTIDASE M28 FAMILY MEMBER"/>
    <property type="match status" value="1"/>
</dbReference>
<dbReference type="EC" id="3.4.-.-" evidence="9"/>
<dbReference type="OrthoDB" id="2214at2759"/>
<feature type="non-terminal residue" evidence="12">
    <location>
        <position position="1"/>
    </location>
</feature>
<dbReference type="InterPro" id="IPR045175">
    <property type="entry name" value="M28_fam"/>
</dbReference>
<dbReference type="Pfam" id="PF04389">
    <property type="entry name" value="Peptidase_M28"/>
    <property type="match status" value="1"/>
</dbReference>
<evidence type="ECO:0000256" key="10">
    <source>
        <dbReference type="SAM" id="MobiDB-lite"/>
    </source>
</evidence>
<keyword evidence="6 9" id="KW-0378">Hydrolase</keyword>
<proteinExistence type="inferred from homology"/>
<sequence length="149" mass="16874">SGTHFVDKTDDGPEILQINSVYNTYLIPQEINNKNLTERAHRYLNTQRAREYLTILSNFHTRFYNTTTGYEAALFIKSHAQKILENYKGKSIVEEYAHTWKQPSIIVRLPGTKHPDEIVILGAHLDSINQKNPEFGRSPGADDDGSGSA</sequence>
<organism evidence="12 13">
    <name type="scientific">Conidiobolus coronatus (strain ATCC 28846 / CBS 209.66 / NRRL 28638)</name>
    <name type="common">Delacroixia coronata</name>
    <dbReference type="NCBI Taxonomy" id="796925"/>
    <lineage>
        <taxon>Eukaryota</taxon>
        <taxon>Fungi</taxon>
        <taxon>Fungi incertae sedis</taxon>
        <taxon>Zoopagomycota</taxon>
        <taxon>Entomophthoromycotina</taxon>
        <taxon>Entomophthoromycetes</taxon>
        <taxon>Entomophthorales</taxon>
        <taxon>Ancylistaceae</taxon>
        <taxon>Conidiobolus</taxon>
    </lineage>
</organism>
<keyword evidence="13" id="KW-1185">Reference proteome</keyword>
<dbReference type="Proteomes" id="UP000070444">
    <property type="component" value="Unassembled WGS sequence"/>
</dbReference>
<protein>
    <recommendedName>
        <fullName evidence="9">Peptide hydrolase</fullName>
        <ecNumber evidence="9">3.4.-.-</ecNumber>
    </recommendedName>
</protein>
<evidence type="ECO:0000256" key="3">
    <source>
        <dbReference type="ARBA" id="ARBA00022670"/>
    </source>
</evidence>
<evidence type="ECO:0000256" key="1">
    <source>
        <dbReference type="ARBA" id="ARBA00001947"/>
    </source>
</evidence>
<name>A0A137P0R9_CONC2</name>
<dbReference type="InterPro" id="IPR007484">
    <property type="entry name" value="Peptidase_M28"/>
</dbReference>
<gene>
    <name evidence="12" type="ORF">CONCODRAFT_9042</name>
</gene>
<feature type="domain" description="Peptidase M28" evidence="11">
    <location>
        <begin position="105"/>
        <end position="149"/>
    </location>
</feature>
<evidence type="ECO:0000256" key="6">
    <source>
        <dbReference type="ARBA" id="ARBA00022801"/>
    </source>
</evidence>
<dbReference type="AlphaFoldDB" id="A0A137P0R9"/>
<dbReference type="Gene3D" id="3.40.630.10">
    <property type="entry name" value="Zn peptidases"/>
    <property type="match status" value="1"/>
</dbReference>
<accession>A0A137P0R9</accession>
<evidence type="ECO:0000256" key="8">
    <source>
        <dbReference type="ARBA" id="ARBA00043962"/>
    </source>
</evidence>
<dbReference type="STRING" id="796925.A0A137P0R9"/>
<feature type="region of interest" description="Disordered" evidence="10">
    <location>
        <begin position="130"/>
        <end position="149"/>
    </location>
</feature>
<keyword evidence="5" id="KW-0732">Signal</keyword>
<dbReference type="GO" id="GO:0046872">
    <property type="term" value="F:metal ion binding"/>
    <property type="evidence" value="ECO:0007669"/>
    <property type="project" value="UniProtKB-KW"/>
</dbReference>
<evidence type="ECO:0000256" key="4">
    <source>
        <dbReference type="ARBA" id="ARBA00022723"/>
    </source>
</evidence>
<evidence type="ECO:0000256" key="5">
    <source>
        <dbReference type="ARBA" id="ARBA00022729"/>
    </source>
</evidence>